<dbReference type="eggNOG" id="ENOG5033B62">
    <property type="taxonomic scope" value="Bacteria"/>
</dbReference>
<organism evidence="2">
    <name type="scientific">Rhodopseudomonas palustris (strain BisB18)</name>
    <dbReference type="NCBI Taxonomy" id="316056"/>
    <lineage>
        <taxon>Bacteria</taxon>
        <taxon>Pseudomonadati</taxon>
        <taxon>Pseudomonadota</taxon>
        <taxon>Alphaproteobacteria</taxon>
        <taxon>Hyphomicrobiales</taxon>
        <taxon>Nitrobacteraceae</taxon>
        <taxon>Rhodopseudomonas</taxon>
    </lineage>
</organism>
<dbReference type="EMBL" id="CP000301">
    <property type="protein sequence ID" value="ABD89406.1"/>
    <property type="molecule type" value="Genomic_DNA"/>
</dbReference>
<dbReference type="AlphaFoldDB" id="Q20ZN0"/>
<dbReference type="STRING" id="316056.RPC_3877"/>
<evidence type="ECO:0008006" key="3">
    <source>
        <dbReference type="Google" id="ProtNLM"/>
    </source>
</evidence>
<evidence type="ECO:0000313" key="2">
    <source>
        <dbReference type="EMBL" id="ABD89406.1"/>
    </source>
</evidence>
<dbReference type="HOGENOM" id="CLU_723362_0_0_5"/>
<evidence type="ECO:0000256" key="1">
    <source>
        <dbReference type="SAM" id="MobiDB-lite"/>
    </source>
</evidence>
<reference evidence="2" key="1">
    <citation type="submission" date="2006-03" db="EMBL/GenBank/DDBJ databases">
        <title>Complete sequence of Rhodopseudomonas palustris BisB18.</title>
        <authorList>
            <consortium name="US DOE Joint Genome Institute"/>
            <person name="Copeland A."/>
            <person name="Lucas S."/>
            <person name="Lapidus A."/>
            <person name="Barry K."/>
            <person name="Detter J.C."/>
            <person name="Glavina del Rio T."/>
            <person name="Hammon N."/>
            <person name="Israni S."/>
            <person name="Dalin E."/>
            <person name="Tice H."/>
            <person name="Pitluck S."/>
            <person name="Chain P."/>
            <person name="Malfatti S."/>
            <person name="Shin M."/>
            <person name="Vergez L."/>
            <person name="Schmutz J."/>
            <person name="Larimer F."/>
            <person name="Land M."/>
            <person name="Hauser L."/>
            <person name="Pelletier D.A."/>
            <person name="Kyrpides N."/>
            <person name="Anderson I."/>
            <person name="Oda Y."/>
            <person name="Harwood C.S."/>
            <person name="Richardson P."/>
        </authorList>
    </citation>
    <scope>NUCLEOTIDE SEQUENCE [LARGE SCALE GENOMIC DNA]</scope>
    <source>
        <strain evidence="2">BisB18</strain>
    </source>
</reference>
<dbReference type="SUPFAM" id="SSF53795">
    <property type="entry name" value="PEP carboxykinase-like"/>
    <property type="match status" value="1"/>
</dbReference>
<protein>
    <recommendedName>
        <fullName evidence="3">HPr kinase</fullName>
    </recommendedName>
</protein>
<sequence>MFRFGGVAIRVSAAHSSLVLWSFLDMYFSPYFEMVDSTGDALLALDVEVVIGACESRIDARQCSEVEVDRSGGFLRCKGFWIDRGSTRMVHLDPFAVDVCIDRERRRAVVTGQDELTLRVPLLRIIEDACVAALESRGAVFIHASAVAVGAKAILLVGNKGSGKTTSLCRLLKLFDVSKLANDNVVLWLEDASVIVRGWPSFFKVAAATVATQEELTHLFPSALRHLLDHGDQLWKVYEKIAIYPTEAAELFDRQIQPQAVISTIILPRFGKDLVPRLTTISRDELCDEIGLYIQGSQNPNYTDWMGLGTVDRDSILAQLINMLIAPSTMTALRMEWAPALDDLLTDVPDLRPRRSSLQASADPAGRASKWPALPAILKRPE</sequence>
<gene>
    <name evidence="2" type="ordered locus">RPC_3877</name>
</gene>
<proteinExistence type="predicted"/>
<dbReference type="InterPro" id="IPR027417">
    <property type="entry name" value="P-loop_NTPase"/>
</dbReference>
<dbReference type="Gene3D" id="3.40.50.300">
    <property type="entry name" value="P-loop containing nucleotide triphosphate hydrolases"/>
    <property type="match status" value="1"/>
</dbReference>
<accession>Q20ZN0</accession>
<feature type="region of interest" description="Disordered" evidence="1">
    <location>
        <begin position="356"/>
        <end position="382"/>
    </location>
</feature>
<dbReference type="KEGG" id="rpc:RPC_3877"/>
<name>Q20ZN0_RHOPB</name>